<evidence type="ECO:0000259" key="1">
    <source>
        <dbReference type="Pfam" id="PF02801"/>
    </source>
</evidence>
<dbReference type="InterPro" id="IPR016039">
    <property type="entry name" value="Thiolase-like"/>
</dbReference>
<comment type="caution">
    <text evidence="2">The sequence shown here is derived from an EMBL/GenBank/DDBJ whole genome shotgun (WGS) entry which is preliminary data.</text>
</comment>
<evidence type="ECO:0000313" key="2">
    <source>
        <dbReference type="EMBL" id="MBB5890235.1"/>
    </source>
</evidence>
<proteinExistence type="predicted"/>
<name>A0A7W9KCT4_9PSEU</name>
<organism evidence="2 3">
    <name type="scientific">Kutzneria kofuensis</name>
    <dbReference type="NCBI Taxonomy" id="103725"/>
    <lineage>
        <taxon>Bacteria</taxon>
        <taxon>Bacillati</taxon>
        <taxon>Actinomycetota</taxon>
        <taxon>Actinomycetes</taxon>
        <taxon>Pseudonocardiales</taxon>
        <taxon>Pseudonocardiaceae</taxon>
        <taxon>Kutzneria</taxon>
    </lineage>
</organism>
<dbReference type="GO" id="GO:0016746">
    <property type="term" value="F:acyltransferase activity"/>
    <property type="evidence" value="ECO:0007669"/>
    <property type="project" value="InterPro"/>
</dbReference>
<dbReference type="RefSeq" id="WP_281392803.1">
    <property type="nucleotide sequence ID" value="NZ_BAAAWY010000065.1"/>
</dbReference>
<dbReference type="AlphaFoldDB" id="A0A7W9KCT4"/>
<gene>
    <name evidence="2" type="ORF">BJ998_001431</name>
</gene>
<sequence>MATGRLAAGGASLDLAAALLSLHHQVIPPTVNVDAVAERHRIDLVTGAPRAAPSTRRWCSPAAAAASTPPPSCDPSD</sequence>
<dbReference type="Gene3D" id="3.40.47.10">
    <property type="match status" value="1"/>
</dbReference>
<dbReference type="SUPFAM" id="SSF53901">
    <property type="entry name" value="Thiolase-like"/>
    <property type="match status" value="1"/>
</dbReference>
<dbReference type="EMBL" id="JACHIR010000001">
    <property type="protein sequence ID" value="MBB5890235.1"/>
    <property type="molecule type" value="Genomic_DNA"/>
</dbReference>
<feature type="domain" description="Beta-ketoacyl synthase C-terminal" evidence="1">
    <location>
        <begin position="3"/>
        <end position="33"/>
    </location>
</feature>
<accession>A0A7W9KCT4</accession>
<protein>
    <submittedName>
        <fullName evidence="2">3-oxoacyl-(Acyl-carrier-protein) synthase</fullName>
    </submittedName>
</protein>
<dbReference type="InterPro" id="IPR014031">
    <property type="entry name" value="Ketoacyl_synth_C"/>
</dbReference>
<reference evidence="2 3" key="1">
    <citation type="submission" date="2020-08" db="EMBL/GenBank/DDBJ databases">
        <title>Sequencing the genomes of 1000 actinobacteria strains.</title>
        <authorList>
            <person name="Klenk H.-P."/>
        </authorList>
    </citation>
    <scope>NUCLEOTIDE SEQUENCE [LARGE SCALE GENOMIC DNA]</scope>
    <source>
        <strain evidence="2 3">DSM 43851</strain>
    </source>
</reference>
<evidence type="ECO:0000313" key="3">
    <source>
        <dbReference type="Proteomes" id="UP000585638"/>
    </source>
</evidence>
<dbReference type="Proteomes" id="UP000585638">
    <property type="component" value="Unassembled WGS sequence"/>
</dbReference>
<dbReference type="Pfam" id="PF02801">
    <property type="entry name" value="Ketoacyl-synt_C"/>
    <property type="match status" value="1"/>
</dbReference>
<keyword evidence="3" id="KW-1185">Reference proteome</keyword>